<evidence type="ECO:0000313" key="3">
    <source>
        <dbReference type="EMBL" id="CAL1681402.1"/>
    </source>
</evidence>
<evidence type="ECO:0000313" key="4">
    <source>
        <dbReference type="Proteomes" id="UP001497644"/>
    </source>
</evidence>
<evidence type="ECO:0000256" key="1">
    <source>
        <dbReference type="SAM" id="MobiDB-lite"/>
    </source>
</evidence>
<gene>
    <name evidence="3" type="ORF">LPLAT_LOCUS7439</name>
</gene>
<feature type="compositionally biased region" description="Basic and acidic residues" evidence="1">
    <location>
        <begin position="130"/>
        <end position="143"/>
    </location>
</feature>
<feature type="region of interest" description="Disordered" evidence="1">
    <location>
        <begin position="130"/>
        <end position="150"/>
    </location>
</feature>
<accession>A0AAV2NMK0</accession>
<organism evidence="3 4">
    <name type="scientific">Lasius platythorax</name>
    <dbReference type="NCBI Taxonomy" id="488582"/>
    <lineage>
        <taxon>Eukaryota</taxon>
        <taxon>Metazoa</taxon>
        <taxon>Ecdysozoa</taxon>
        <taxon>Arthropoda</taxon>
        <taxon>Hexapoda</taxon>
        <taxon>Insecta</taxon>
        <taxon>Pterygota</taxon>
        <taxon>Neoptera</taxon>
        <taxon>Endopterygota</taxon>
        <taxon>Hymenoptera</taxon>
        <taxon>Apocrita</taxon>
        <taxon>Aculeata</taxon>
        <taxon>Formicoidea</taxon>
        <taxon>Formicidae</taxon>
        <taxon>Formicinae</taxon>
        <taxon>Lasius</taxon>
        <taxon>Lasius</taxon>
    </lineage>
</organism>
<name>A0AAV2NMK0_9HYME</name>
<feature type="signal peptide" evidence="2">
    <location>
        <begin position="1"/>
        <end position="22"/>
    </location>
</feature>
<evidence type="ECO:0000256" key="2">
    <source>
        <dbReference type="SAM" id="SignalP"/>
    </source>
</evidence>
<feature type="chain" id="PRO_5043494929" evidence="2">
    <location>
        <begin position="23"/>
        <end position="150"/>
    </location>
</feature>
<protein>
    <submittedName>
        <fullName evidence="3">Uncharacterized protein</fullName>
    </submittedName>
</protein>
<sequence>MGYSLMAIWVLVALVLARFIHGRPAVDESGLNLSMSESRASKLEDFSIYEPKAISSLVHGSLSFPAKPRQKRLSDQRRAELETLVSLSRITGKRSLNVTQGNWQNRPLDPEKIGRRKRFAVNQIPAELESPIRHIEKPKRDGDPTYPLVS</sequence>
<keyword evidence="4" id="KW-1185">Reference proteome</keyword>
<reference evidence="3" key="1">
    <citation type="submission" date="2024-04" db="EMBL/GenBank/DDBJ databases">
        <authorList>
            <consortium name="Molecular Ecology Group"/>
        </authorList>
    </citation>
    <scope>NUCLEOTIDE SEQUENCE</scope>
</reference>
<dbReference type="AlphaFoldDB" id="A0AAV2NMK0"/>
<dbReference type="Proteomes" id="UP001497644">
    <property type="component" value="Chromosome 3"/>
</dbReference>
<dbReference type="EMBL" id="OZ034826">
    <property type="protein sequence ID" value="CAL1681402.1"/>
    <property type="molecule type" value="Genomic_DNA"/>
</dbReference>
<proteinExistence type="predicted"/>
<keyword evidence="2" id="KW-0732">Signal</keyword>